<dbReference type="Proteomes" id="UP000758603">
    <property type="component" value="Unassembled WGS sequence"/>
</dbReference>
<dbReference type="Gene3D" id="2.60.40.180">
    <property type="entry name" value="Transthyretin/hydroxyisourate hydrolase domain"/>
    <property type="match status" value="1"/>
</dbReference>
<keyword evidence="1" id="KW-0732">Signal</keyword>
<keyword evidence="4" id="KW-1185">Reference proteome</keyword>
<dbReference type="InterPro" id="IPR023416">
    <property type="entry name" value="Transthyretin/HIU_hydrolase_d"/>
</dbReference>
<evidence type="ECO:0000313" key="4">
    <source>
        <dbReference type="Proteomes" id="UP000758603"/>
    </source>
</evidence>
<evidence type="ECO:0000313" key="3">
    <source>
        <dbReference type="EMBL" id="KAH6658614.1"/>
    </source>
</evidence>
<dbReference type="AlphaFoldDB" id="A0A9P8UUU5"/>
<dbReference type="RefSeq" id="XP_045962848.1">
    <property type="nucleotide sequence ID" value="XM_046109113.1"/>
</dbReference>
<comment type="caution">
    <text evidence="3">The sequence shown here is derived from an EMBL/GenBank/DDBJ whole genome shotgun (WGS) entry which is preliminary data.</text>
</comment>
<dbReference type="SUPFAM" id="SSF49472">
    <property type="entry name" value="Transthyretin (synonym: prealbumin)"/>
    <property type="match status" value="1"/>
</dbReference>
<dbReference type="InterPro" id="IPR036817">
    <property type="entry name" value="Transthyretin/HIU_hydrolase_sf"/>
</dbReference>
<gene>
    <name evidence="3" type="ORF">BKA67DRAFT_689703</name>
</gene>
<dbReference type="GeneID" id="70138004"/>
<accession>A0A9P8UUU5</accession>
<feature type="signal peptide" evidence="1">
    <location>
        <begin position="1"/>
        <end position="21"/>
    </location>
</feature>
<proteinExistence type="predicted"/>
<evidence type="ECO:0000259" key="2">
    <source>
        <dbReference type="Pfam" id="PF00576"/>
    </source>
</evidence>
<dbReference type="Pfam" id="PF00576">
    <property type="entry name" value="Transthyretin"/>
    <property type="match status" value="1"/>
</dbReference>
<feature type="domain" description="Transthyretin/hydroxyisourate hydrolase" evidence="2">
    <location>
        <begin position="50"/>
        <end position="140"/>
    </location>
</feature>
<dbReference type="EMBL" id="JAGPXC010000002">
    <property type="protein sequence ID" value="KAH6658614.1"/>
    <property type="molecule type" value="Genomic_DNA"/>
</dbReference>
<reference evidence="3" key="1">
    <citation type="journal article" date="2021" name="Nat. Commun.">
        <title>Genetic determinants of endophytism in the Arabidopsis root mycobiome.</title>
        <authorList>
            <person name="Mesny F."/>
            <person name="Miyauchi S."/>
            <person name="Thiergart T."/>
            <person name="Pickel B."/>
            <person name="Atanasova L."/>
            <person name="Karlsson M."/>
            <person name="Huettel B."/>
            <person name="Barry K.W."/>
            <person name="Haridas S."/>
            <person name="Chen C."/>
            <person name="Bauer D."/>
            <person name="Andreopoulos W."/>
            <person name="Pangilinan J."/>
            <person name="LaButti K."/>
            <person name="Riley R."/>
            <person name="Lipzen A."/>
            <person name="Clum A."/>
            <person name="Drula E."/>
            <person name="Henrissat B."/>
            <person name="Kohler A."/>
            <person name="Grigoriev I.V."/>
            <person name="Martin F.M."/>
            <person name="Hacquard S."/>
        </authorList>
    </citation>
    <scope>NUCLEOTIDE SEQUENCE</scope>
    <source>
        <strain evidence="3">MPI-SDFR-AT-0073</strain>
    </source>
</reference>
<dbReference type="OrthoDB" id="4761017at2759"/>
<evidence type="ECO:0000256" key="1">
    <source>
        <dbReference type="SAM" id="SignalP"/>
    </source>
</evidence>
<organism evidence="3 4">
    <name type="scientific">Truncatella angustata</name>
    <dbReference type="NCBI Taxonomy" id="152316"/>
    <lineage>
        <taxon>Eukaryota</taxon>
        <taxon>Fungi</taxon>
        <taxon>Dikarya</taxon>
        <taxon>Ascomycota</taxon>
        <taxon>Pezizomycotina</taxon>
        <taxon>Sordariomycetes</taxon>
        <taxon>Xylariomycetidae</taxon>
        <taxon>Amphisphaeriales</taxon>
        <taxon>Sporocadaceae</taxon>
        <taxon>Truncatella</taxon>
    </lineage>
</organism>
<sequence length="186" mass="20480">MKLWIAGLHVYICICSDSIFACFPNTTVLTQSTIMSTIVCNVIDLNFMGLKGMHVTLECLENTSEIITEFEAQTDEDGRITQWYPKGDDVPKIVDTRDFNIINMIFFTAEYFEHRKTPLATATGHMDTINHIHSVTVQFGAGDTAYSLSQVKIPIACPPGPATSRTSSPSSSESQIIALRATLGRA</sequence>
<feature type="chain" id="PRO_5040153282" description="Transthyretin/hydroxyisourate hydrolase domain-containing protein" evidence="1">
    <location>
        <begin position="22"/>
        <end position="186"/>
    </location>
</feature>
<protein>
    <recommendedName>
        <fullName evidence="2">Transthyretin/hydroxyisourate hydrolase domain-containing protein</fullName>
    </recommendedName>
</protein>
<name>A0A9P8UUU5_9PEZI</name>